<accession>A0A970B7J0</accession>
<proteinExistence type="predicted"/>
<feature type="signal peptide" evidence="2">
    <location>
        <begin position="1"/>
        <end position="29"/>
    </location>
</feature>
<organism evidence="3 4">
    <name type="scientific">Solimonas marina</name>
    <dbReference type="NCBI Taxonomy" id="2714601"/>
    <lineage>
        <taxon>Bacteria</taxon>
        <taxon>Pseudomonadati</taxon>
        <taxon>Pseudomonadota</taxon>
        <taxon>Gammaproteobacteria</taxon>
        <taxon>Nevskiales</taxon>
        <taxon>Nevskiaceae</taxon>
        <taxon>Solimonas</taxon>
    </lineage>
</organism>
<keyword evidence="4" id="KW-1185">Reference proteome</keyword>
<evidence type="ECO:0000256" key="2">
    <source>
        <dbReference type="SAM" id="SignalP"/>
    </source>
</evidence>
<reference evidence="3" key="1">
    <citation type="submission" date="2020-03" db="EMBL/GenBank/DDBJ databases">
        <title>Solimonas marina sp. nov., isolated from deep seawater of the Pacific Ocean.</title>
        <authorList>
            <person name="Liu X."/>
            <person name="Lai Q."/>
            <person name="Sun F."/>
            <person name="Gai Y."/>
            <person name="Li G."/>
            <person name="Shao Z."/>
        </authorList>
    </citation>
    <scope>NUCLEOTIDE SEQUENCE</scope>
    <source>
        <strain evidence="3">C16B3</strain>
    </source>
</reference>
<dbReference type="AlphaFoldDB" id="A0A970B7J0"/>
<keyword evidence="2" id="KW-0732">Signal</keyword>
<evidence type="ECO:0000313" key="3">
    <source>
        <dbReference type="EMBL" id="NKF21249.1"/>
    </source>
</evidence>
<dbReference type="EMBL" id="JAAVXB010000001">
    <property type="protein sequence ID" value="NKF21249.1"/>
    <property type="molecule type" value="Genomic_DNA"/>
</dbReference>
<evidence type="ECO:0000313" key="4">
    <source>
        <dbReference type="Proteomes" id="UP000653472"/>
    </source>
</evidence>
<feature type="region of interest" description="Disordered" evidence="1">
    <location>
        <begin position="35"/>
        <end position="73"/>
    </location>
</feature>
<dbReference type="RefSeq" id="WP_168146480.1">
    <property type="nucleotide sequence ID" value="NZ_JAAVXB010000001.1"/>
</dbReference>
<evidence type="ECO:0000256" key="1">
    <source>
        <dbReference type="SAM" id="MobiDB-lite"/>
    </source>
</evidence>
<comment type="caution">
    <text evidence="3">The sequence shown here is derived from an EMBL/GenBank/DDBJ whole genome shotgun (WGS) entry which is preliminary data.</text>
</comment>
<feature type="chain" id="PRO_5036781381" evidence="2">
    <location>
        <begin position="30"/>
        <end position="189"/>
    </location>
</feature>
<gene>
    <name evidence="3" type="ORF">G7Y82_02890</name>
</gene>
<sequence length="189" mass="19166">MTPAQAIGSRRMLCRPLAAAALFFAGAIAAQTPATPAEDAGDTTAAAATASSTPSAPTPVTQTPPAPSAAAPRARLDLSVPAHAADKRLPIDNADGTPEIIVHGKRDAIADGDRKLKAVTDALPCGGCDSDAKIYHNVVTRSLMFVGKGFLPTPPDPTVESGKDKATDASRADLCSPENMSVCGVINAP</sequence>
<feature type="compositionally biased region" description="Low complexity" evidence="1">
    <location>
        <begin position="35"/>
        <end position="61"/>
    </location>
</feature>
<dbReference type="Proteomes" id="UP000653472">
    <property type="component" value="Unassembled WGS sequence"/>
</dbReference>
<name>A0A970B7J0_9GAMM</name>
<protein>
    <submittedName>
        <fullName evidence="3">Uncharacterized protein</fullName>
    </submittedName>
</protein>